<dbReference type="Proteomes" id="UP001597063">
    <property type="component" value="Unassembled WGS sequence"/>
</dbReference>
<gene>
    <name evidence="1" type="ORF">ACFQZM_42330</name>
</gene>
<proteinExistence type="predicted"/>
<reference evidence="2" key="1">
    <citation type="journal article" date="2019" name="Int. J. Syst. Evol. Microbiol.">
        <title>The Global Catalogue of Microorganisms (GCM) 10K type strain sequencing project: providing services to taxonomists for standard genome sequencing and annotation.</title>
        <authorList>
            <consortium name="The Broad Institute Genomics Platform"/>
            <consortium name="The Broad Institute Genome Sequencing Center for Infectious Disease"/>
            <person name="Wu L."/>
            <person name="Ma J."/>
        </authorList>
    </citation>
    <scope>NUCLEOTIDE SEQUENCE [LARGE SCALE GENOMIC DNA]</scope>
    <source>
        <strain evidence="2">JCM 9371</strain>
    </source>
</reference>
<comment type="caution">
    <text evidence="1">The sequence shown here is derived from an EMBL/GenBank/DDBJ whole genome shotgun (WGS) entry which is preliminary data.</text>
</comment>
<sequence>MDDHFAYASGRIRSADGLRELLAATFDGLELLERAATALAESGDGLAYRAAVEEASDAWWALAGAPALRPSTGDAGRHLADTLSRFTLLLSQALVTATSRSADPADRVACLQAAQHVGRVHAALA</sequence>
<evidence type="ECO:0000313" key="2">
    <source>
        <dbReference type="Proteomes" id="UP001597063"/>
    </source>
</evidence>
<dbReference type="EMBL" id="JBHTGP010000027">
    <property type="protein sequence ID" value="MFD0691189.1"/>
    <property type="molecule type" value="Genomic_DNA"/>
</dbReference>
<dbReference type="RefSeq" id="WP_131758284.1">
    <property type="nucleotide sequence ID" value="NZ_CAACUY010000048.1"/>
</dbReference>
<protein>
    <submittedName>
        <fullName evidence="1">Uncharacterized protein</fullName>
    </submittedName>
</protein>
<name>A0ABW2Y0G2_9ACTN</name>
<organism evidence="1 2">
    <name type="scientific">Actinomadura fibrosa</name>
    <dbReference type="NCBI Taxonomy" id="111802"/>
    <lineage>
        <taxon>Bacteria</taxon>
        <taxon>Bacillati</taxon>
        <taxon>Actinomycetota</taxon>
        <taxon>Actinomycetes</taxon>
        <taxon>Streptosporangiales</taxon>
        <taxon>Thermomonosporaceae</taxon>
        <taxon>Actinomadura</taxon>
    </lineage>
</organism>
<accession>A0ABW2Y0G2</accession>
<keyword evidence="2" id="KW-1185">Reference proteome</keyword>
<evidence type="ECO:0000313" key="1">
    <source>
        <dbReference type="EMBL" id="MFD0691189.1"/>
    </source>
</evidence>